<feature type="compositionally biased region" description="Basic residues" evidence="1">
    <location>
        <begin position="1"/>
        <end position="10"/>
    </location>
</feature>
<keyword evidence="2" id="KW-0489">Methyltransferase</keyword>
<protein>
    <submittedName>
        <fullName evidence="2">Class I SAM-dependent methyltransferase</fullName>
        <ecNumber evidence="2">2.1.1.-</ecNumber>
    </submittedName>
</protein>
<dbReference type="RefSeq" id="WP_350397465.1">
    <property type="nucleotide sequence ID" value="NZ_JBELQE010000133.1"/>
</dbReference>
<accession>A0ABV1QV42</accession>
<name>A0ABV1QV42_9HYPH</name>
<evidence type="ECO:0000313" key="2">
    <source>
        <dbReference type="EMBL" id="MER2253282.1"/>
    </source>
</evidence>
<dbReference type="InterPro" id="IPR029063">
    <property type="entry name" value="SAM-dependent_MTases_sf"/>
</dbReference>
<dbReference type="SUPFAM" id="SSF53335">
    <property type="entry name" value="S-adenosyl-L-methionine-dependent methyltransferases"/>
    <property type="match status" value="1"/>
</dbReference>
<keyword evidence="2" id="KW-0808">Transferase</keyword>
<proteinExistence type="predicted"/>
<dbReference type="Proteomes" id="UP001480955">
    <property type="component" value="Unassembled WGS sequence"/>
</dbReference>
<organism evidence="2 3">
    <name type="scientific">Methylorubrum podarium</name>
    <dbReference type="NCBI Taxonomy" id="200476"/>
    <lineage>
        <taxon>Bacteria</taxon>
        <taxon>Pseudomonadati</taxon>
        <taxon>Pseudomonadota</taxon>
        <taxon>Alphaproteobacteria</taxon>
        <taxon>Hyphomicrobiales</taxon>
        <taxon>Methylobacteriaceae</taxon>
        <taxon>Methylorubrum</taxon>
    </lineage>
</organism>
<keyword evidence="3" id="KW-1185">Reference proteome</keyword>
<dbReference type="GO" id="GO:0032259">
    <property type="term" value="P:methylation"/>
    <property type="evidence" value="ECO:0007669"/>
    <property type="project" value="UniProtKB-KW"/>
</dbReference>
<dbReference type="EMBL" id="JBELQE010000133">
    <property type="protein sequence ID" value="MER2253282.1"/>
    <property type="molecule type" value="Genomic_DNA"/>
</dbReference>
<dbReference type="GO" id="GO:0008168">
    <property type="term" value="F:methyltransferase activity"/>
    <property type="evidence" value="ECO:0007669"/>
    <property type="project" value="UniProtKB-KW"/>
</dbReference>
<gene>
    <name evidence="2" type="ORF">ABS772_25500</name>
</gene>
<evidence type="ECO:0000313" key="3">
    <source>
        <dbReference type="Proteomes" id="UP001480955"/>
    </source>
</evidence>
<evidence type="ECO:0000256" key="1">
    <source>
        <dbReference type="SAM" id="MobiDB-lite"/>
    </source>
</evidence>
<feature type="region of interest" description="Disordered" evidence="1">
    <location>
        <begin position="1"/>
        <end position="21"/>
    </location>
</feature>
<comment type="caution">
    <text evidence="2">The sequence shown here is derived from an EMBL/GenBank/DDBJ whole genome shotgun (WGS) entry which is preliminary data.</text>
</comment>
<reference evidence="2 3" key="1">
    <citation type="submission" date="2024-06" db="EMBL/GenBank/DDBJ databases">
        <authorList>
            <person name="Campbell A.G."/>
        </authorList>
    </citation>
    <scope>NUCLEOTIDE SEQUENCE [LARGE SCALE GENOMIC DNA]</scope>
    <source>
        <strain evidence="2 3">EM12</strain>
    </source>
</reference>
<dbReference type="EC" id="2.1.1.-" evidence="2"/>
<sequence length="271" mass="29849">MFGLKKRRRGPPAGSGLLCSGAPAQPPASWEEIVCGYGASVDPAEARAQAGNAAEAAFFAQDDRLATKWHHYLEIYDRHLSRYRGKPVRLLELGVFQGGSLQMWRRYLGPQAVIHGLDINPGCREITEDGLKVHLGSQADPGLLRRIAEEMGGIDVVIDDAGHISAEQIASFEVLYPLLAPDGVYIVEDVHASYWPDHGGGLRAHGAFMEYAKLLLDRLHARYVLDPDPFARDPGFADVTHGIAFHDSMVVFEKRLKPLPRSLRVGHRTLS</sequence>
<dbReference type="Gene3D" id="3.40.50.150">
    <property type="entry name" value="Vaccinia Virus protein VP39"/>
    <property type="match status" value="1"/>
</dbReference>